<reference evidence="18 19" key="2">
    <citation type="journal article" date="2010" name="Nucleic Acids Res.">
        <title>BeetleBase in 2010: revisions to provide comprehensive genomic information for Tribolium castaneum.</title>
        <authorList>
            <person name="Kim H.S."/>
            <person name="Murphy T."/>
            <person name="Xia J."/>
            <person name="Caragea D."/>
            <person name="Park Y."/>
            <person name="Beeman R.W."/>
            <person name="Lorenzen M.D."/>
            <person name="Butcher S."/>
            <person name="Manak J.R."/>
            <person name="Brown S.J."/>
        </authorList>
    </citation>
    <scope>GENOME REANNOTATION</scope>
    <source>
        <strain evidence="18 19">Georgia GA2</strain>
    </source>
</reference>
<dbReference type="HOGENOM" id="CLU_019426_2_0_1"/>
<keyword evidence="5" id="KW-0645">Protease</keyword>
<dbReference type="PANTHER" id="PTHR21220:SF0">
    <property type="entry name" value="DNA-DEPENDENT METALLOPROTEASE SPRTN"/>
    <property type="match status" value="1"/>
</dbReference>
<dbReference type="PROSITE" id="PS51908">
    <property type="entry name" value="ZF_UBZ4"/>
    <property type="match status" value="1"/>
</dbReference>
<dbReference type="GO" id="GO:0005634">
    <property type="term" value="C:nucleus"/>
    <property type="evidence" value="ECO:0000318"/>
    <property type="project" value="GO_Central"/>
</dbReference>
<comment type="subcellular location">
    <subcellularLocation>
        <location evidence="2">Chromosome</location>
    </subcellularLocation>
    <subcellularLocation>
        <location evidence="1">Nucleus</location>
    </subcellularLocation>
</comment>
<comment type="similarity">
    <text evidence="3">Belongs to the Spartan family.</text>
</comment>
<feature type="domain" description="UBZ4-type" evidence="17">
    <location>
        <begin position="391"/>
        <end position="418"/>
    </location>
</feature>
<evidence type="ECO:0000256" key="15">
    <source>
        <dbReference type="PROSITE-ProRule" id="PRU01256"/>
    </source>
</evidence>
<evidence type="ECO:0000256" key="16">
    <source>
        <dbReference type="SAM" id="MobiDB-lite"/>
    </source>
</evidence>
<evidence type="ECO:0000256" key="2">
    <source>
        <dbReference type="ARBA" id="ARBA00004286"/>
    </source>
</evidence>
<gene>
    <name evidence="18" type="primary">AUGUSTUS-3.0.2_03998</name>
    <name evidence="18" type="ORF">TcasGA2_TC003998</name>
</gene>
<evidence type="ECO:0000256" key="10">
    <source>
        <dbReference type="ARBA" id="ARBA00022833"/>
    </source>
</evidence>
<dbReference type="STRING" id="7070.D6WIH1"/>
<organism evidence="18 19">
    <name type="scientific">Tribolium castaneum</name>
    <name type="common">Red flour beetle</name>
    <dbReference type="NCBI Taxonomy" id="7070"/>
    <lineage>
        <taxon>Eukaryota</taxon>
        <taxon>Metazoa</taxon>
        <taxon>Ecdysozoa</taxon>
        <taxon>Arthropoda</taxon>
        <taxon>Hexapoda</taxon>
        <taxon>Insecta</taxon>
        <taxon>Pterygota</taxon>
        <taxon>Neoptera</taxon>
        <taxon>Endopterygota</taxon>
        <taxon>Coleoptera</taxon>
        <taxon>Polyphaga</taxon>
        <taxon>Cucujiformia</taxon>
        <taxon>Tenebrionidae</taxon>
        <taxon>Tenebrionidae incertae sedis</taxon>
        <taxon>Tribolium</taxon>
    </lineage>
</organism>
<dbReference type="InParanoid" id="D6WIH1"/>
<dbReference type="GO" id="GO:0003697">
    <property type="term" value="F:single-stranded DNA binding"/>
    <property type="evidence" value="ECO:0007669"/>
    <property type="project" value="InterPro"/>
</dbReference>
<dbReference type="GO" id="GO:0006281">
    <property type="term" value="P:DNA repair"/>
    <property type="evidence" value="ECO:0007669"/>
    <property type="project" value="UniProtKB-KW"/>
</dbReference>
<dbReference type="GO" id="GO:0006508">
    <property type="term" value="P:proteolysis"/>
    <property type="evidence" value="ECO:0007669"/>
    <property type="project" value="UniProtKB-KW"/>
</dbReference>
<dbReference type="GO" id="GO:0031593">
    <property type="term" value="F:polyubiquitin modification-dependent protein binding"/>
    <property type="evidence" value="ECO:0000318"/>
    <property type="project" value="GO_Central"/>
</dbReference>
<reference evidence="18 19" key="1">
    <citation type="journal article" date="2008" name="Nature">
        <title>The genome of the model beetle and pest Tribolium castaneum.</title>
        <authorList>
            <consortium name="Tribolium Genome Sequencing Consortium"/>
            <person name="Richards S."/>
            <person name="Gibbs R.A."/>
            <person name="Weinstock G.M."/>
            <person name="Brown S.J."/>
            <person name="Denell R."/>
            <person name="Beeman R.W."/>
            <person name="Gibbs R."/>
            <person name="Beeman R.W."/>
            <person name="Brown S.J."/>
            <person name="Bucher G."/>
            <person name="Friedrich M."/>
            <person name="Grimmelikhuijzen C.J."/>
            <person name="Klingler M."/>
            <person name="Lorenzen M."/>
            <person name="Richards S."/>
            <person name="Roth S."/>
            <person name="Schroder R."/>
            <person name="Tautz D."/>
            <person name="Zdobnov E.M."/>
            <person name="Muzny D."/>
            <person name="Gibbs R.A."/>
            <person name="Weinstock G.M."/>
            <person name="Attaway T."/>
            <person name="Bell S."/>
            <person name="Buhay C.J."/>
            <person name="Chandrabose M.N."/>
            <person name="Chavez D."/>
            <person name="Clerk-Blankenburg K.P."/>
            <person name="Cree A."/>
            <person name="Dao M."/>
            <person name="Davis C."/>
            <person name="Chacko J."/>
            <person name="Dinh H."/>
            <person name="Dugan-Rocha S."/>
            <person name="Fowler G."/>
            <person name="Garner T.T."/>
            <person name="Garnes J."/>
            <person name="Gnirke A."/>
            <person name="Hawes A."/>
            <person name="Hernandez J."/>
            <person name="Hines S."/>
            <person name="Holder M."/>
            <person name="Hume J."/>
            <person name="Jhangiani S.N."/>
            <person name="Joshi V."/>
            <person name="Khan Z.M."/>
            <person name="Jackson L."/>
            <person name="Kovar C."/>
            <person name="Kowis A."/>
            <person name="Lee S."/>
            <person name="Lewis L.R."/>
            <person name="Margolis J."/>
            <person name="Morgan M."/>
            <person name="Nazareth L.V."/>
            <person name="Nguyen N."/>
            <person name="Okwuonu G."/>
            <person name="Parker D."/>
            <person name="Richards S."/>
            <person name="Ruiz S.J."/>
            <person name="Santibanez J."/>
            <person name="Savard J."/>
            <person name="Scherer S.E."/>
            <person name="Schneider B."/>
            <person name="Sodergren E."/>
            <person name="Tautz D."/>
            <person name="Vattahil S."/>
            <person name="Villasana D."/>
            <person name="White C.S."/>
            <person name="Wright R."/>
            <person name="Park Y."/>
            <person name="Beeman R.W."/>
            <person name="Lord J."/>
            <person name="Oppert B."/>
            <person name="Lorenzen M."/>
            <person name="Brown S."/>
            <person name="Wang L."/>
            <person name="Savard J."/>
            <person name="Tautz D."/>
            <person name="Richards S."/>
            <person name="Weinstock G."/>
            <person name="Gibbs R.A."/>
            <person name="Liu Y."/>
            <person name="Worley K."/>
            <person name="Weinstock G."/>
            <person name="Elsik C.G."/>
            <person name="Reese J.T."/>
            <person name="Elhaik E."/>
            <person name="Landan G."/>
            <person name="Graur D."/>
            <person name="Arensburger P."/>
            <person name="Atkinson P."/>
            <person name="Beeman R.W."/>
            <person name="Beidler J."/>
            <person name="Brown S.J."/>
            <person name="Demuth J.P."/>
            <person name="Drury D.W."/>
            <person name="Du Y.Z."/>
            <person name="Fujiwara H."/>
            <person name="Lorenzen M."/>
            <person name="Maselli V."/>
            <person name="Osanai M."/>
            <person name="Park Y."/>
            <person name="Robertson H.M."/>
            <person name="Tu Z."/>
            <person name="Wang J.J."/>
            <person name="Wang S."/>
            <person name="Richards S."/>
            <person name="Song H."/>
            <person name="Zhang L."/>
            <person name="Sodergren E."/>
            <person name="Werner D."/>
            <person name="Stanke M."/>
            <person name="Morgenstern B."/>
            <person name="Solovyev V."/>
            <person name="Kosarev P."/>
            <person name="Brown G."/>
            <person name="Chen H.C."/>
            <person name="Ermolaeva O."/>
            <person name="Hlavina W."/>
            <person name="Kapustin Y."/>
            <person name="Kiryutin B."/>
            <person name="Kitts P."/>
            <person name="Maglott D."/>
            <person name="Pruitt K."/>
            <person name="Sapojnikov V."/>
            <person name="Souvorov A."/>
            <person name="Mackey A.J."/>
            <person name="Waterhouse R.M."/>
            <person name="Wyder S."/>
            <person name="Zdobnov E.M."/>
            <person name="Zdobnov E.M."/>
            <person name="Wyder S."/>
            <person name="Kriventseva E.V."/>
            <person name="Kadowaki T."/>
            <person name="Bork P."/>
            <person name="Aranda M."/>
            <person name="Bao R."/>
            <person name="Beermann A."/>
            <person name="Berns N."/>
            <person name="Bolognesi R."/>
            <person name="Bonneton F."/>
            <person name="Bopp D."/>
            <person name="Brown S.J."/>
            <person name="Bucher G."/>
            <person name="Butts T."/>
            <person name="Chaumot A."/>
            <person name="Denell R.E."/>
            <person name="Ferrier D.E."/>
            <person name="Friedrich M."/>
            <person name="Gordon C.M."/>
            <person name="Jindra M."/>
            <person name="Klingler M."/>
            <person name="Lan Q."/>
            <person name="Lattorff H.M."/>
            <person name="Laudet V."/>
            <person name="von Levetsow C."/>
            <person name="Liu Z."/>
            <person name="Lutz R."/>
            <person name="Lynch J.A."/>
            <person name="da Fonseca R.N."/>
            <person name="Posnien N."/>
            <person name="Reuter R."/>
            <person name="Roth S."/>
            <person name="Savard J."/>
            <person name="Schinko J.B."/>
            <person name="Schmitt C."/>
            <person name="Schoppmeier M."/>
            <person name="Schroder R."/>
            <person name="Shippy T.D."/>
            <person name="Simonnet F."/>
            <person name="Marques-Souza H."/>
            <person name="Tautz D."/>
            <person name="Tomoyasu Y."/>
            <person name="Trauner J."/>
            <person name="Van der Zee M."/>
            <person name="Vervoort M."/>
            <person name="Wittkopp N."/>
            <person name="Wimmer E.A."/>
            <person name="Yang X."/>
            <person name="Jones A.K."/>
            <person name="Sattelle D.B."/>
            <person name="Ebert P.R."/>
            <person name="Nelson D."/>
            <person name="Scott J.G."/>
            <person name="Beeman R.W."/>
            <person name="Muthukrishnan S."/>
            <person name="Kramer K.J."/>
            <person name="Arakane Y."/>
            <person name="Beeman R.W."/>
            <person name="Zhu Q."/>
            <person name="Hogenkamp D."/>
            <person name="Dixit R."/>
            <person name="Oppert B."/>
            <person name="Jiang H."/>
            <person name="Zou Z."/>
            <person name="Marshall J."/>
            <person name="Elpidina E."/>
            <person name="Vinokurov K."/>
            <person name="Oppert C."/>
            <person name="Zou Z."/>
            <person name="Evans J."/>
            <person name="Lu Z."/>
            <person name="Zhao P."/>
            <person name="Sumathipala N."/>
            <person name="Altincicek B."/>
            <person name="Vilcinskas A."/>
            <person name="Williams M."/>
            <person name="Hultmark D."/>
            <person name="Hetru C."/>
            <person name="Jiang H."/>
            <person name="Grimmelikhuijzen C.J."/>
            <person name="Hauser F."/>
            <person name="Cazzamali G."/>
            <person name="Williamson M."/>
            <person name="Park Y."/>
            <person name="Li B."/>
            <person name="Tanaka Y."/>
            <person name="Predel R."/>
            <person name="Neupert S."/>
            <person name="Schachtner J."/>
            <person name="Verleyen P."/>
            <person name="Raible F."/>
            <person name="Bork P."/>
            <person name="Friedrich M."/>
            <person name="Walden K.K."/>
            <person name="Robertson H.M."/>
            <person name="Angeli S."/>
            <person name="Foret S."/>
            <person name="Bucher G."/>
            <person name="Schuetz S."/>
            <person name="Maleszka R."/>
            <person name="Wimmer E.A."/>
            <person name="Beeman R.W."/>
            <person name="Lorenzen M."/>
            <person name="Tomoyasu Y."/>
            <person name="Miller S.C."/>
            <person name="Grossmann D."/>
            <person name="Bucher G."/>
        </authorList>
    </citation>
    <scope>NUCLEOTIDE SEQUENCE [LARGE SCALE GENOMIC DNA]</scope>
    <source>
        <strain evidence="18 19">Georgia GA2</strain>
    </source>
</reference>
<keyword evidence="9" id="KW-0378">Hydrolase</keyword>
<evidence type="ECO:0000256" key="9">
    <source>
        <dbReference type="ARBA" id="ARBA00022801"/>
    </source>
</evidence>
<keyword evidence="13" id="KW-0539">Nucleus</keyword>
<dbReference type="Proteomes" id="UP000007266">
    <property type="component" value="Linkage group 3"/>
</dbReference>
<dbReference type="GO" id="GO:0006974">
    <property type="term" value="P:DNA damage response"/>
    <property type="evidence" value="ECO:0000318"/>
    <property type="project" value="GO_Central"/>
</dbReference>
<feature type="compositionally biased region" description="Polar residues" evidence="16">
    <location>
        <begin position="377"/>
        <end position="388"/>
    </location>
</feature>
<evidence type="ECO:0000256" key="1">
    <source>
        <dbReference type="ARBA" id="ARBA00004123"/>
    </source>
</evidence>
<keyword evidence="6" id="KW-0479">Metal-binding</keyword>
<dbReference type="PhylomeDB" id="D6WIH1"/>
<dbReference type="KEGG" id="tca:661315"/>
<dbReference type="OrthoDB" id="5236983at2759"/>
<evidence type="ECO:0000256" key="3">
    <source>
        <dbReference type="ARBA" id="ARBA00010724"/>
    </source>
</evidence>
<dbReference type="AlphaFoldDB" id="D6WIH1"/>
<evidence type="ECO:0000256" key="4">
    <source>
        <dbReference type="ARBA" id="ARBA00022454"/>
    </source>
</evidence>
<dbReference type="GO" id="GO:0008270">
    <property type="term" value="F:zinc ion binding"/>
    <property type="evidence" value="ECO:0007669"/>
    <property type="project" value="UniProtKB-KW"/>
</dbReference>
<sequence>MELDYQMALILQHRFEQEAGQTEQSDSELAKQLQEQFEQEAAVEQPPSSLVYHQPKKGSDSTKSLIDPSWELVDPTPDIHNLFIAFDQRFFWNKLVAVCVSWSKKMTSCAGICSYSGRGGLCSITLSEPLLKLRPRKDLVETLLHEMIHAYLFVTHNNRDRDGHGPEFHKHMYRINNEAGTSITVYHNFHDEVRLYQQHWWRCDGPCQHRKPFFGMVRRATNRAPGPNDRWWAEHLRTCGGTFIKVKEPEKKKQEKKNETKSVKSKDIRDFMGGNVKGFKDLKNGVVRGKSNSSSTIVVTKNTKTSETTFKPTIFNASTSTILKTETNSFRASTSTKPSDDYVAVRNHWANKFNNANKRQSSEESSTVSKIPKLFGSSPTSTQKNPNSGEFCECPVCNQRVLMADLNQHLDQCLLKSPEERDAESVDLTDSFHEEEDTKECPLCTKEIVTSKFDTHVEKCLMEVYNGVEEKLAVPKAQEETVSCLACGKKIVKSELNSHLDECMVDIFDDEESKDKEVCDKNNSQFNCPFCLKLVEESEMKEHIDGCLMADNLAEAFADDDF</sequence>
<evidence type="ECO:0000259" key="17">
    <source>
        <dbReference type="PROSITE" id="PS51908"/>
    </source>
</evidence>
<evidence type="ECO:0000256" key="12">
    <source>
        <dbReference type="ARBA" id="ARBA00023204"/>
    </source>
</evidence>
<evidence type="ECO:0000313" key="19">
    <source>
        <dbReference type="Proteomes" id="UP000007266"/>
    </source>
</evidence>
<keyword evidence="12 15" id="KW-0234">DNA repair</keyword>
<keyword evidence="10" id="KW-0862">Zinc</keyword>
<evidence type="ECO:0000256" key="13">
    <source>
        <dbReference type="ARBA" id="ARBA00023242"/>
    </source>
</evidence>
<dbReference type="Pfam" id="PF10263">
    <property type="entry name" value="SprT-like"/>
    <property type="match status" value="1"/>
</dbReference>
<dbReference type="SMART" id="SM00734">
    <property type="entry name" value="ZnF_Rad18"/>
    <property type="match status" value="4"/>
</dbReference>
<dbReference type="InterPro" id="IPR006642">
    <property type="entry name" value="Rad18_UBZ4"/>
</dbReference>
<keyword evidence="19" id="KW-1185">Reference proteome</keyword>
<dbReference type="eggNOG" id="KOG3931">
    <property type="taxonomic scope" value="Eukaryota"/>
</dbReference>
<name>D6WIH1_TRICA</name>
<evidence type="ECO:0000256" key="7">
    <source>
        <dbReference type="ARBA" id="ARBA00022763"/>
    </source>
</evidence>
<feature type="region of interest" description="Disordered" evidence="16">
    <location>
        <begin position="20"/>
        <end position="63"/>
    </location>
</feature>
<dbReference type="PANTHER" id="PTHR21220">
    <property type="entry name" value="DNA-DEPENDENT METALLOPROTEASE SPRTN"/>
    <property type="match status" value="1"/>
</dbReference>
<proteinExistence type="inferred from homology"/>
<keyword evidence="4" id="KW-0158">Chromosome</keyword>
<dbReference type="InterPro" id="IPR006640">
    <property type="entry name" value="SprT-like_domain"/>
</dbReference>
<dbReference type="EMBL" id="KQ971334">
    <property type="protein sequence ID" value="EFA01077.1"/>
    <property type="molecule type" value="Genomic_DNA"/>
</dbReference>
<evidence type="ECO:0000256" key="14">
    <source>
        <dbReference type="ARBA" id="ARBA00030396"/>
    </source>
</evidence>
<evidence type="ECO:0000313" key="18">
    <source>
        <dbReference type="EMBL" id="EFA01077.1"/>
    </source>
</evidence>
<evidence type="ECO:0000256" key="8">
    <source>
        <dbReference type="ARBA" id="ARBA00022771"/>
    </source>
</evidence>
<dbReference type="InterPro" id="IPR044245">
    <property type="entry name" value="Spartan"/>
</dbReference>
<feature type="region of interest" description="Disordered" evidence="16">
    <location>
        <begin position="354"/>
        <end position="388"/>
    </location>
</feature>
<evidence type="ECO:0000256" key="6">
    <source>
        <dbReference type="ARBA" id="ARBA00022723"/>
    </source>
</evidence>
<dbReference type="GO" id="GO:0004222">
    <property type="term" value="F:metalloendopeptidase activity"/>
    <property type="evidence" value="ECO:0007669"/>
    <property type="project" value="InterPro"/>
</dbReference>
<feature type="compositionally biased region" description="Polar residues" evidence="16">
    <location>
        <begin position="354"/>
        <end position="369"/>
    </location>
</feature>
<evidence type="ECO:0000256" key="11">
    <source>
        <dbReference type="ARBA" id="ARBA00023049"/>
    </source>
</evidence>
<dbReference type="InterPro" id="IPR055220">
    <property type="entry name" value="SPRTN_ZBD"/>
</dbReference>
<dbReference type="Pfam" id="PF22934">
    <property type="entry name" value="SPRTN_ZBD"/>
    <property type="match status" value="1"/>
</dbReference>
<feature type="compositionally biased region" description="Low complexity" evidence="16">
    <location>
        <begin position="30"/>
        <end position="45"/>
    </location>
</feature>
<keyword evidence="8 15" id="KW-0863">Zinc-finger</keyword>
<dbReference type="SMART" id="SM00731">
    <property type="entry name" value="SprT"/>
    <property type="match status" value="1"/>
</dbReference>
<dbReference type="Gene3D" id="3.30.160.60">
    <property type="entry name" value="Classic Zinc Finger"/>
    <property type="match status" value="3"/>
</dbReference>
<keyword evidence="11" id="KW-0482">Metalloprotease</keyword>
<dbReference type="GO" id="GO:0005694">
    <property type="term" value="C:chromosome"/>
    <property type="evidence" value="ECO:0007669"/>
    <property type="project" value="UniProtKB-SubCell"/>
</dbReference>
<keyword evidence="7 15" id="KW-0227">DNA damage</keyword>
<evidence type="ECO:0000256" key="5">
    <source>
        <dbReference type="ARBA" id="ARBA00022670"/>
    </source>
</evidence>
<dbReference type="OMA" id="QTHWWRC"/>
<protein>
    <recommendedName>
        <fullName evidence="14">Protein with SprT-like domain at the N terminus</fullName>
    </recommendedName>
</protein>
<accession>D6WIH1</accession>